<dbReference type="Proteomes" id="UP000187203">
    <property type="component" value="Unassembled WGS sequence"/>
</dbReference>
<reference evidence="2" key="1">
    <citation type="submission" date="2013-09" db="EMBL/GenBank/DDBJ databases">
        <title>Corchorus olitorius genome sequencing.</title>
        <authorList>
            <person name="Alam M."/>
            <person name="Haque M.S."/>
            <person name="Islam M.S."/>
            <person name="Emdad E.M."/>
            <person name="Islam M.M."/>
            <person name="Ahmed B."/>
            <person name="Halim A."/>
            <person name="Hossen Q.M.M."/>
            <person name="Hossain M.Z."/>
            <person name="Ahmed R."/>
            <person name="Khan M.M."/>
            <person name="Islam R."/>
            <person name="Rashid M.M."/>
            <person name="Khan S.A."/>
            <person name="Rahman M.S."/>
            <person name="Alam M."/>
            <person name="Yahiya A.S."/>
            <person name="Khan M.S."/>
            <person name="Azam M.S."/>
            <person name="Haque T."/>
            <person name="Lashkar M.Z.H."/>
            <person name="Akhand A.I."/>
            <person name="Morshed G."/>
            <person name="Roy S."/>
            <person name="Uddin K.S."/>
            <person name="Rabeya T."/>
            <person name="Hossain A.S."/>
            <person name="Chowdhury A."/>
            <person name="Snigdha A.R."/>
            <person name="Mortoza M.S."/>
            <person name="Matin S.A."/>
            <person name="Hoque S.M.E."/>
            <person name="Islam M.K."/>
            <person name="Roy D.K."/>
            <person name="Haider R."/>
            <person name="Moosa M.M."/>
            <person name="Elias S.M."/>
            <person name="Hasan A.M."/>
            <person name="Jahan S."/>
            <person name="Shafiuddin M."/>
            <person name="Mahmood N."/>
            <person name="Shommy N.S."/>
        </authorList>
    </citation>
    <scope>NUCLEOTIDE SEQUENCE [LARGE SCALE GENOMIC DNA]</scope>
    <source>
        <strain evidence="2">cv. O-4</strain>
    </source>
</reference>
<dbReference type="AlphaFoldDB" id="A0A1R3JB34"/>
<dbReference type="EMBL" id="AWUE01016398">
    <property type="protein sequence ID" value="OMO92053.1"/>
    <property type="molecule type" value="Genomic_DNA"/>
</dbReference>
<name>A0A1R3JB34_9ROSI</name>
<organism evidence="1 2">
    <name type="scientific">Corchorus olitorius</name>
    <dbReference type="NCBI Taxonomy" id="93759"/>
    <lineage>
        <taxon>Eukaryota</taxon>
        <taxon>Viridiplantae</taxon>
        <taxon>Streptophyta</taxon>
        <taxon>Embryophyta</taxon>
        <taxon>Tracheophyta</taxon>
        <taxon>Spermatophyta</taxon>
        <taxon>Magnoliopsida</taxon>
        <taxon>eudicotyledons</taxon>
        <taxon>Gunneridae</taxon>
        <taxon>Pentapetalae</taxon>
        <taxon>rosids</taxon>
        <taxon>malvids</taxon>
        <taxon>Malvales</taxon>
        <taxon>Malvaceae</taxon>
        <taxon>Grewioideae</taxon>
        <taxon>Apeibeae</taxon>
        <taxon>Corchorus</taxon>
    </lineage>
</organism>
<comment type="caution">
    <text evidence="1">The sequence shown here is derived from an EMBL/GenBank/DDBJ whole genome shotgun (WGS) entry which is preliminary data.</text>
</comment>
<evidence type="ECO:0000313" key="2">
    <source>
        <dbReference type="Proteomes" id="UP000187203"/>
    </source>
</evidence>
<proteinExistence type="predicted"/>
<sequence length="37" mass="3986">MVGVGHDSDSPPTLTLAALLTWHQLPLYSLVDVHIST</sequence>
<evidence type="ECO:0000313" key="1">
    <source>
        <dbReference type="EMBL" id="OMO92053.1"/>
    </source>
</evidence>
<accession>A0A1R3JB34</accession>
<gene>
    <name evidence="1" type="ORF">COLO4_17922</name>
</gene>
<protein>
    <submittedName>
        <fullName evidence="1">Uncharacterized protein</fullName>
    </submittedName>
</protein>
<keyword evidence="2" id="KW-1185">Reference proteome</keyword>